<dbReference type="GO" id="GO:0003735">
    <property type="term" value="F:structural constituent of ribosome"/>
    <property type="evidence" value="ECO:0007669"/>
    <property type="project" value="InterPro"/>
</dbReference>
<evidence type="ECO:0000313" key="5">
    <source>
        <dbReference type="Proteomes" id="UP000178558"/>
    </source>
</evidence>
<proteinExistence type="inferred from homology"/>
<dbReference type="Gene3D" id="3.30.70.60">
    <property type="match status" value="1"/>
</dbReference>
<keyword evidence="3" id="KW-0699">rRNA-binding</keyword>
<dbReference type="InterPro" id="IPR014717">
    <property type="entry name" value="Transl_elong_EF1B/ribsomal_bS6"/>
</dbReference>
<keyword evidence="3" id="KW-0687">Ribonucleoprotein</keyword>
<dbReference type="EMBL" id="MGAQ01000010">
    <property type="protein sequence ID" value="OGK50860.1"/>
    <property type="molecule type" value="Genomic_DNA"/>
</dbReference>
<dbReference type="InterPro" id="IPR035980">
    <property type="entry name" value="Ribosomal_bS6_sf"/>
</dbReference>
<dbReference type="GO" id="GO:0005840">
    <property type="term" value="C:ribosome"/>
    <property type="evidence" value="ECO:0007669"/>
    <property type="project" value="UniProtKB-KW"/>
</dbReference>
<dbReference type="SUPFAM" id="SSF54995">
    <property type="entry name" value="Ribosomal protein S6"/>
    <property type="match status" value="1"/>
</dbReference>
<dbReference type="GO" id="GO:0019843">
    <property type="term" value="F:rRNA binding"/>
    <property type="evidence" value="ECO:0007669"/>
    <property type="project" value="UniProtKB-UniRule"/>
</dbReference>
<evidence type="ECO:0000256" key="3">
    <source>
        <dbReference type="HAMAP-Rule" id="MF_00360"/>
    </source>
</evidence>
<protein>
    <recommendedName>
        <fullName evidence="2 3">Small ribosomal subunit protein bS6</fullName>
    </recommendedName>
</protein>
<name>A0A1F7J5H4_9BACT</name>
<evidence type="ECO:0000256" key="2">
    <source>
        <dbReference type="ARBA" id="ARBA00035294"/>
    </source>
</evidence>
<comment type="similarity">
    <text evidence="1 3">Belongs to the bacterial ribosomal protein bS6 family.</text>
</comment>
<keyword evidence="3 4" id="KW-0689">Ribosomal protein</keyword>
<organism evidence="4 5">
    <name type="scientific">Candidatus Roizmanbacteria bacterium RIFCSPLOWO2_01_FULL_40_42</name>
    <dbReference type="NCBI Taxonomy" id="1802066"/>
    <lineage>
        <taxon>Bacteria</taxon>
        <taxon>Candidatus Roizmaniibacteriota</taxon>
    </lineage>
</organism>
<dbReference type="AlphaFoldDB" id="A0A1F7J5H4"/>
<dbReference type="NCBIfam" id="TIGR00166">
    <property type="entry name" value="S6"/>
    <property type="match status" value="1"/>
</dbReference>
<dbReference type="InterPro" id="IPR020814">
    <property type="entry name" value="Ribosomal_S6_plastid/chlpt"/>
</dbReference>
<dbReference type="GO" id="GO:1990904">
    <property type="term" value="C:ribonucleoprotein complex"/>
    <property type="evidence" value="ECO:0007669"/>
    <property type="project" value="UniProtKB-KW"/>
</dbReference>
<comment type="function">
    <text evidence="3">Binds together with bS18 to 16S ribosomal RNA.</text>
</comment>
<accession>A0A1F7J5H4</accession>
<dbReference type="Proteomes" id="UP000178558">
    <property type="component" value="Unassembled WGS sequence"/>
</dbReference>
<comment type="caution">
    <text evidence="4">The sequence shown here is derived from an EMBL/GenBank/DDBJ whole genome shotgun (WGS) entry which is preliminary data.</text>
</comment>
<dbReference type="Pfam" id="PF01250">
    <property type="entry name" value="Ribosomal_S6"/>
    <property type="match status" value="1"/>
</dbReference>
<reference evidence="4 5" key="1">
    <citation type="journal article" date="2016" name="Nat. Commun.">
        <title>Thousands of microbial genomes shed light on interconnected biogeochemical processes in an aquifer system.</title>
        <authorList>
            <person name="Anantharaman K."/>
            <person name="Brown C.T."/>
            <person name="Hug L.A."/>
            <person name="Sharon I."/>
            <person name="Castelle C.J."/>
            <person name="Probst A.J."/>
            <person name="Thomas B.C."/>
            <person name="Singh A."/>
            <person name="Wilkins M.J."/>
            <person name="Karaoz U."/>
            <person name="Brodie E.L."/>
            <person name="Williams K.H."/>
            <person name="Hubbard S.S."/>
            <person name="Banfield J.F."/>
        </authorList>
    </citation>
    <scope>NUCLEOTIDE SEQUENCE [LARGE SCALE GENOMIC DNA]</scope>
</reference>
<gene>
    <name evidence="3" type="primary">rpsF</name>
    <name evidence="4" type="ORF">A3B50_01105</name>
</gene>
<evidence type="ECO:0000256" key="1">
    <source>
        <dbReference type="ARBA" id="ARBA00009512"/>
    </source>
</evidence>
<keyword evidence="3" id="KW-0694">RNA-binding</keyword>
<dbReference type="InterPro" id="IPR000529">
    <property type="entry name" value="Ribosomal_bS6"/>
</dbReference>
<dbReference type="GO" id="GO:0006412">
    <property type="term" value="P:translation"/>
    <property type="evidence" value="ECO:0007669"/>
    <property type="project" value="UniProtKB-UniRule"/>
</dbReference>
<sequence length="87" mass="10348">MNEYELVFLLNEKEELKKLKELVVSLSGKVLEEKTLGKKSLAYPIKKQASAEFFEWRVQLERGKLDEFKKKMTVNEKLLRYLLLKVE</sequence>
<dbReference type="HAMAP" id="MF_00360">
    <property type="entry name" value="Ribosomal_bS6"/>
    <property type="match status" value="1"/>
</dbReference>
<evidence type="ECO:0000313" key="4">
    <source>
        <dbReference type="EMBL" id="OGK50860.1"/>
    </source>
</evidence>